<protein>
    <submittedName>
        <fullName evidence="1">Oxidoreductase, Fe-S subunit</fullName>
    </submittedName>
</protein>
<dbReference type="EMBL" id="UAUE01000026">
    <property type="protein sequence ID" value="SPZ00658.1"/>
    <property type="molecule type" value="Genomic_DNA"/>
</dbReference>
<name>A0A2X2C0I0_PROMI</name>
<gene>
    <name evidence="1" type="ORF">NCTC10975_03714</name>
</gene>
<sequence>MLLINVTFVLSLDYKKGSHRFVSALAHKTPLLFGREDSPQIQQWLKTHDYYLYQLDGVGKPHLYRRVGPHVQGGDNV</sequence>
<proteinExistence type="predicted"/>
<evidence type="ECO:0000313" key="2">
    <source>
        <dbReference type="Proteomes" id="UP000251485"/>
    </source>
</evidence>
<reference evidence="1 2" key="1">
    <citation type="submission" date="2018-06" db="EMBL/GenBank/DDBJ databases">
        <authorList>
            <consortium name="Pathogen Informatics"/>
            <person name="Doyle S."/>
        </authorList>
    </citation>
    <scope>NUCLEOTIDE SEQUENCE [LARGE SCALE GENOMIC DNA]</scope>
    <source>
        <strain evidence="1 2">NCTC10975</strain>
    </source>
</reference>
<evidence type="ECO:0000313" key="1">
    <source>
        <dbReference type="EMBL" id="SPZ00658.1"/>
    </source>
</evidence>
<organism evidence="1 2">
    <name type="scientific">Proteus mirabilis</name>
    <dbReference type="NCBI Taxonomy" id="584"/>
    <lineage>
        <taxon>Bacteria</taxon>
        <taxon>Pseudomonadati</taxon>
        <taxon>Pseudomonadota</taxon>
        <taxon>Gammaproteobacteria</taxon>
        <taxon>Enterobacterales</taxon>
        <taxon>Morganellaceae</taxon>
        <taxon>Proteus</taxon>
    </lineage>
</organism>
<accession>A0A2X2C0I0</accession>
<dbReference type="Proteomes" id="UP000251485">
    <property type="component" value="Unassembled WGS sequence"/>
</dbReference>
<dbReference type="AlphaFoldDB" id="A0A2X2C0I0"/>